<gene>
    <name evidence="4" type="ORF">AWH48_11740</name>
    <name evidence="5" type="ORF">AWH49_10110</name>
</gene>
<evidence type="ECO:0000313" key="5">
    <source>
        <dbReference type="EMBL" id="OAH62380.1"/>
    </source>
</evidence>
<dbReference type="Proteomes" id="UP000077271">
    <property type="component" value="Unassembled WGS sequence"/>
</dbReference>
<keyword evidence="6" id="KW-1185">Reference proteome</keyword>
<evidence type="ECO:0000259" key="3">
    <source>
        <dbReference type="Pfam" id="PF22339"/>
    </source>
</evidence>
<feature type="domain" description="YgxA-like helix-turn-helix" evidence="2">
    <location>
        <begin position="226"/>
        <end position="286"/>
    </location>
</feature>
<evidence type="ECO:0000313" key="4">
    <source>
        <dbReference type="EMBL" id="OAH53024.1"/>
    </source>
</evidence>
<dbReference type="InterPro" id="IPR036388">
    <property type="entry name" value="WH-like_DNA-bd_sf"/>
</dbReference>
<dbReference type="RefSeq" id="WP_018391705.1">
    <property type="nucleotide sequence ID" value="NZ_JBCNAN010000005.1"/>
</dbReference>
<dbReference type="EMBL" id="LQWZ01000036">
    <property type="protein sequence ID" value="OAH53024.1"/>
    <property type="molecule type" value="Genomic_DNA"/>
</dbReference>
<evidence type="ECO:0000259" key="1">
    <source>
        <dbReference type="Pfam" id="PF14540"/>
    </source>
</evidence>
<evidence type="ECO:0000313" key="6">
    <source>
        <dbReference type="Proteomes" id="UP000076935"/>
    </source>
</evidence>
<feature type="domain" description="Nucleotidyltransferase-like" evidence="1">
    <location>
        <begin position="1"/>
        <end position="119"/>
    </location>
</feature>
<dbReference type="AlphaFoldDB" id="A0A177KIT0"/>
<dbReference type="Proteomes" id="UP000076935">
    <property type="component" value="Unassembled WGS sequence"/>
</dbReference>
<dbReference type="OrthoDB" id="2350973at2"/>
<dbReference type="InterPro" id="IPR029348">
    <property type="entry name" value="NTF-like"/>
</dbReference>
<accession>A0A177KIT0</accession>
<dbReference type="InterPro" id="IPR054515">
    <property type="entry name" value="YgxA-like_substrate-bd"/>
</dbReference>
<sequence>MEDLLRPLYQERTSQQNTLGVIVAKKNEQNSAFTENFDSILLIIVHEAEEAVFTKHYVDRNNKTASMYIVTENQLKEWLLLGTNRKVIEWLYHGRILFDRNEYVHELKTEMREFPFYGRKIKMAIEFAKLIKRYTDGKAFFNDRHYLDAYNHVLHSLHHLARLSIIENGYYPELTVWNQVRHIEPGIYKLYEELLTSDEDLKKRLELLFLASEFLIHSRTERGADHLLFLMKEKEWWSINELLNHSEVTHYSVDLVTLMEYLIERQLVRVISVQTKGQGVFHRYYQLHKES</sequence>
<evidence type="ECO:0008006" key="8">
    <source>
        <dbReference type="Google" id="ProtNLM"/>
    </source>
</evidence>
<dbReference type="Pfam" id="PF18576">
    <property type="entry name" value="HTH_52"/>
    <property type="match status" value="1"/>
</dbReference>
<protein>
    <recommendedName>
        <fullName evidence="8">Nucleotidyltransferase-like domain-containing protein</fullName>
    </recommendedName>
</protein>
<feature type="domain" description="YgxA-like substrate binding" evidence="3">
    <location>
        <begin position="120"/>
        <end position="219"/>
    </location>
</feature>
<dbReference type="EMBL" id="LQWY01000008">
    <property type="protein sequence ID" value="OAH62380.1"/>
    <property type="molecule type" value="Genomic_DNA"/>
</dbReference>
<proteinExistence type="predicted"/>
<comment type="caution">
    <text evidence="4">The sequence shown here is derived from an EMBL/GenBank/DDBJ whole genome shotgun (WGS) entry which is preliminary data.</text>
</comment>
<reference evidence="6 7" key="1">
    <citation type="submission" date="2016-01" db="EMBL/GenBank/DDBJ databases">
        <title>Investigation of taxonomic status of Bacillus aminovorans.</title>
        <authorList>
            <person name="Verma A."/>
            <person name="Pal Y."/>
            <person name="Krishnamurthi S."/>
        </authorList>
    </citation>
    <scope>NUCLEOTIDE SEQUENCE [LARGE SCALE GENOMIC DNA]</scope>
    <source>
        <strain evidence="5 6">DSM 1314</strain>
        <strain evidence="4 7">DSM 4337</strain>
    </source>
</reference>
<dbReference type="InterPro" id="IPR043519">
    <property type="entry name" value="NT_sf"/>
</dbReference>
<dbReference type="Gene3D" id="1.20.120.330">
    <property type="entry name" value="Nucleotidyltransferases domain 2"/>
    <property type="match status" value="1"/>
</dbReference>
<evidence type="ECO:0000313" key="7">
    <source>
        <dbReference type="Proteomes" id="UP000077271"/>
    </source>
</evidence>
<dbReference type="STRING" id="29332.AWH48_11740"/>
<dbReference type="Gene3D" id="1.10.10.10">
    <property type="entry name" value="Winged helix-like DNA-binding domain superfamily/Winged helix DNA-binding domain"/>
    <property type="match status" value="1"/>
</dbReference>
<dbReference type="Gene3D" id="3.30.460.10">
    <property type="entry name" value="Beta Polymerase, domain 2"/>
    <property type="match status" value="1"/>
</dbReference>
<evidence type="ECO:0000259" key="2">
    <source>
        <dbReference type="Pfam" id="PF18576"/>
    </source>
</evidence>
<organism evidence="4 7">
    <name type="scientific">Domibacillus aminovorans</name>
    <dbReference type="NCBI Taxonomy" id="29332"/>
    <lineage>
        <taxon>Bacteria</taxon>
        <taxon>Bacillati</taxon>
        <taxon>Bacillota</taxon>
        <taxon>Bacilli</taxon>
        <taxon>Bacillales</taxon>
        <taxon>Bacillaceae</taxon>
        <taxon>Domibacillus</taxon>
    </lineage>
</organism>
<name>A0A177KIT0_9BACI</name>
<dbReference type="InterPro" id="IPR041143">
    <property type="entry name" value="YgxA_HTH"/>
</dbReference>
<dbReference type="Pfam" id="PF14540">
    <property type="entry name" value="NTF-like"/>
    <property type="match status" value="1"/>
</dbReference>
<dbReference type="Pfam" id="PF22339">
    <property type="entry name" value="YgxA-like_sub_bind"/>
    <property type="match status" value="1"/>
</dbReference>